<sequence length="85" mass="8986">MKVCGDTPDFLQADQSLTGFTKAIHHQGLHAAGDCSGTQFVLAATLHHCIIESLVGDQGFKNPDTTFVSTVAVFTADCSMETVAE</sequence>
<dbReference type="EMBL" id="NTKD01000008">
    <property type="protein sequence ID" value="PDH40846.1"/>
    <property type="molecule type" value="Genomic_DNA"/>
</dbReference>
<gene>
    <name evidence="1" type="ORF">CNE99_02825</name>
</gene>
<proteinExistence type="predicted"/>
<protein>
    <submittedName>
        <fullName evidence="1">Uncharacterized protein</fullName>
    </submittedName>
</protein>
<evidence type="ECO:0000313" key="1">
    <source>
        <dbReference type="EMBL" id="PDH40846.1"/>
    </source>
</evidence>
<comment type="caution">
    <text evidence="1">The sequence shown here is derived from an EMBL/GenBank/DDBJ whole genome shotgun (WGS) entry which is preliminary data.</text>
</comment>
<name>A0A2A5WXP3_9GAMM</name>
<accession>A0A2A5WXP3</accession>
<reference evidence="1 2" key="1">
    <citation type="submission" date="2017-08" db="EMBL/GenBank/DDBJ databases">
        <title>Fine stratification of microbial communities through a metagenomic profile of the photic zone.</title>
        <authorList>
            <person name="Haro-Moreno J.M."/>
            <person name="Lopez-Perez M."/>
            <person name="De La Torre J."/>
            <person name="Picazo A."/>
            <person name="Camacho A."/>
            <person name="Rodriguez-Valera F."/>
        </authorList>
    </citation>
    <scope>NUCLEOTIDE SEQUENCE [LARGE SCALE GENOMIC DNA]</scope>
    <source>
        <strain evidence="1">MED-G24</strain>
    </source>
</reference>
<dbReference type="Proteomes" id="UP000219327">
    <property type="component" value="Unassembled WGS sequence"/>
</dbReference>
<organism evidence="1 2">
    <name type="scientific">OM182 bacterium MED-G24</name>
    <dbReference type="NCBI Taxonomy" id="1986255"/>
    <lineage>
        <taxon>Bacteria</taxon>
        <taxon>Pseudomonadati</taxon>
        <taxon>Pseudomonadota</taxon>
        <taxon>Gammaproteobacteria</taxon>
        <taxon>OMG group</taxon>
        <taxon>OM182 clade</taxon>
    </lineage>
</organism>
<dbReference type="AlphaFoldDB" id="A0A2A5WXP3"/>
<evidence type="ECO:0000313" key="2">
    <source>
        <dbReference type="Proteomes" id="UP000219327"/>
    </source>
</evidence>